<dbReference type="InterPro" id="IPR036770">
    <property type="entry name" value="Ankyrin_rpt-contain_sf"/>
</dbReference>
<dbReference type="EMBL" id="CH991554">
    <property type="protein sequence ID" value="EDQ88648.1"/>
    <property type="molecule type" value="Genomic_DNA"/>
</dbReference>
<dbReference type="eggNOG" id="KOG0504">
    <property type="taxonomic scope" value="Eukaryota"/>
</dbReference>
<dbReference type="PANTHER" id="PTHR24173:SF74">
    <property type="entry name" value="ANKYRIN REPEAT DOMAIN-CONTAINING PROTEIN 16"/>
    <property type="match status" value="1"/>
</dbReference>
<dbReference type="SUPFAM" id="SSF48403">
    <property type="entry name" value="Ankyrin repeat"/>
    <property type="match status" value="1"/>
</dbReference>
<organism evidence="4 5">
    <name type="scientific">Monosiga brevicollis</name>
    <name type="common">Choanoflagellate</name>
    <dbReference type="NCBI Taxonomy" id="81824"/>
    <lineage>
        <taxon>Eukaryota</taxon>
        <taxon>Choanoflagellata</taxon>
        <taxon>Craspedida</taxon>
        <taxon>Salpingoecidae</taxon>
        <taxon>Monosiga</taxon>
    </lineage>
</organism>
<dbReference type="Pfam" id="PF13857">
    <property type="entry name" value="Ank_5"/>
    <property type="match status" value="1"/>
</dbReference>
<dbReference type="Pfam" id="PF12796">
    <property type="entry name" value="Ank_2"/>
    <property type="match status" value="2"/>
</dbReference>
<evidence type="ECO:0000256" key="1">
    <source>
        <dbReference type="ARBA" id="ARBA00022737"/>
    </source>
</evidence>
<evidence type="ECO:0000313" key="5">
    <source>
        <dbReference type="Proteomes" id="UP000001357"/>
    </source>
</evidence>
<proteinExistence type="predicted"/>
<dbReference type="Gene3D" id="1.25.40.20">
    <property type="entry name" value="Ankyrin repeat-containing domain"/>
    <property type="match status" value="3"/>
</dbReference>
<dbReference type="AlphaFoldDB" id="A9V1Z0"/>
<gene>
    <name evidence="4" type="ORF">MONBRDRAFT_37474</name>
</gene>
<dbReference type="InParanoid" id="A9V1Z0"/>
<feature type="repeat" description="ANK" evidence="3">
    <location>
        <begin position="156"/>
        <end position="178"/>
    </location>
</feature>
<evidence type="ECO:0000256" key="3">
    <source>
        <dbReference type="PROSITE-ProRule" id="PRU00023"/>
    </source>
</evidence>
<protein>
    <submittedName>
        <fullName evidence="4">Uncharacterized protein</fullName>
    </submittedName>
</protein>
<dbReference type="PROSITE" id="PS50088">
    <property type="entry name" value="ANK_REPEAT"/>
    <property type="match status" value="4"/>
</dbReference>
<dbReference type="Pfam" id="PF00023">
    <property type="entry name" value="Ank"/>
    <property type="match status" value="1"/>
</dbReference>
<reference evidence="4 5" key="1">
    <citation type="journal article" date="2008" name="Nature">
        <title>The genome of the choanoflagellate Monosiga brevicollis and the origin of metazoans.</title>
        <authorList>
            <consortium name="JGI Sequencing"/>
            <person name="King N."/>
            <person name="Westbrook M.J."/>
            <person name="Young S.L."/>
            <person name="Kuo A."/>
            <person name="Abedin M."/>
            <person name="Chapman J."/>
            <person name="Fairclough S."/>
            <person name="Hellsten U."/>
            <person name="Isogai Y."/>
            <person name="Letunic I."/>
            <person name="Marr M."/>
            <person name="Pincus D."/>
            <person name="Putnam N."/>
            <person name="Rokas A."/>
            <person name="Wright K.J."/>
            <person name="Zuzow R."/>
            <person name="Dirks W."/>
            <person name="Good M."/>
            <person name="Goodstein D."/>
            <person name="Lemons D."/>
            <person name="Li W."/>
            <person name="Lyons J.B."/>
            <person name="Morris A."/>
            <person name="Nichols S."/>
            <person name="Richter D.J."/>
            <person name="Salamov A."/>
            <person name="Bork P."/>
            <person name="Lim W.A."/>
            <person name="Manning G."/>
            <person name="Miller W.T."/>
            <person name="McGinnis W."/>
            <person name="Shapiro H."/>
            <person name="Tjian R."/>
            <person name="Grigoriev I.V."/>
            <person name="Rokhsar D."/>
        </authorList>
    </citation>
    <scope>NUCLEOTIDE SEQUENCE [LARGE SCALE GENOMIC DNA]</scope>
    <source>
        <strain evidence="5">MX1 / ATCC 50154</strain>
    </source>
</reference>
<dbReference type="GeneID" id="5891876"/>
<feature type="repeat" description="ANK" evidence="3">
    <location>
        <begin position="310"/>
        <end position="342"/>
    </location>
</feature>
<sequence>MDEGALRGLCRRPAVKARAGQLEAAIEWIRAREPAEREMVVARPVNGQGDTLLHFACRNAHAVELVTALLQLTTDVAVAAAVNRRNKVGHTALHEAALSGAADLVPLLLSCGADVNRTKQADWTALHLAASRAENLATLLALLAAPGRRVDLQNRDGWTPLHVACQQGDAQMVSALLSADPTQVGVMSTTGSSPVMTAALHGHQATVQLLLAHGASPTHENSSGWNVYASAVAGGHHALLAFLRTADPEQFRAVVQGYRNALGQSLLHMAAHIGDGDVFFATTPADALATLILLLSENQTVEALGARDKYGATPLHLAAKAGHAAHARTLLKYGADPEARDHRENTPLILAERFQHAETARILRAVASPLQSKDTVN</sequence>
<keyword evidence="2 3" id="KW-0040">ANK repeat</keyword>
<name>A9V1Z0_MONBE</name>
<keyword evidence="5" id="KW-1185">Reference proteome</keyword>
<dbReference type="OMA" id="KADANIH"/>
<feature type="repeat" description="ANK" evidence="3">
    <location>
        <begin position="190"/>
        <end position="222"/>
    </location>
</feature>
<dbReference type="KEGG" id="mbr:MONBRDRAFT_37474"/>
<dbReference type="PROSITE" id="PS50297">
    <property type="entry name" value="ANK_REP_REGION"/>
    <property type="match status" value="4"/>
</dbReference>
<dbReference type="InterPro" id="IPR002110">
    <property type="entry name" value="Ankyrin_rpt"/>
</dbReference>
<dbReference type="Proteomes" id="UP000001357">
    <property type="component" value="Unassembled WGS sequence"/>
</dbReference>
<dbReference type="STRING" id="81824.A9V1Z0"/>
<keyword evidence="1" id="KW-0677">Repeat</keyword>
<dbReference type="SMART" id="SM00248">
    <property type="entry name" value="ANK"/>
    <property type="match status" value="9"/>
</dbReference>
<feature type="repeat" description="ANK" evidence="3">
    <location>
        <begin position="88"/>
        <end position="120"/>
    </location>
</feature>
<dbReference type="PRINTS" id="PR01415">
    <property type="entry name" value="ANKYRIN"/>
</dbReference>
<dbReference type="PANTHER" id="PTHR24173">
    <property type="entry name" value="ANKYRIN REPEAT CONTAINING"/>
    <property type="match status" value="1"/>
</dbReference>
<dbReference type="RefSeq" id="XP_001746752.1">
    <property type="nucleotide sequence ID" value="XM_001746700.1"/>
</dbReference>
<accession>A9V1Z0</accession>
<evidence type="ECO:0000313" key="4">
    <source>
        <dbReference type="EMBL" id="EDQ88648.1"/>
    </source>
</evidence>
<evidence type="ECO:0000256" key="2">
    <source>
        <dbReference type="ARBA" id="ARBA00023043"/>
    </source>
</evidence>